<organism evidence="2 3">
    <name type="scientific">Marivirga salinarum</name>
    <dbReference type="NCBI Taxonomy" id="3059078"/>
    <lineage>
        <taxon>Bacteria</taxon>
        <taxon>Pseudomonadati</taxon>
        <taxon>Bacteroidota</taxon>
        <taxon>Cytophagia</taxon>
        <taxon>Cytophagales</taxon>
        <taxon>Marivirgaceae</taxon>
        <taxon>Marivirga</taxon>
    </lineage>
</organism>
<evidence type="ECO:0000313" key="3">
    <source>
        <dbReference type="Proteomes" id="UP001230496"/>
    </source>
</evidence>
<reference evidence="2 3" key="1">
    <citation type="submission" date="2023-08" db="EMBL/GenBank/DDBJ databases">
        <title>Comparative genomics and taxonomic characterization of three novel marine species of genus Marivirga.</title>
        <authorList>
            <person name="Muhammad N."/>
            <person name="Kim S.-G."/>
        </authorList>
    </citation>
    <scope>NUCLEOTIDE SEQUENCE [LARGE SCALE GENOMIC DNA]</scope>
    <source>
        <strain evidence="2 3">BDSF4-3</strain>
    </source>
</reference>
<proteinExistence type="predicted"/>
<protein>
    <submittedName>
        <fullName evidence="2">Uncharacterized protein</fullName>
    </submittedName>
</protein>
<dbReference type="AlphaFoldDB" id="A0AA51NAC8"/>
<gene>
    <name evidence="2" type="ORF">QYS49_38175</name>
</gene>
<dbReference type="Proteomes" id="UP001230496">
    <property type="component" value="Chromosome"/>
</dbReference>
<dbReference type="KEGG" id="msaa:QYS49_38175"/>
<evidence type="ECO:0000313" key="2">
    <source>
        <dbReference type="EMBL" id="WMN11379.1"/>
    </source>
</evidence>
<feature type="coiled-coil region" evidence="1">
    <location>
        <begin position="31"/>
        <end position="58"/>
    </location>
</feature>
<sequence length="78" mass="9062">MILLNDIISSAKDLRTSLIRQYISLNFLISNGIAKDEIKEFKNSIDELKESYEDLESVFFFLPEMPDFVETTKKLSLI</sequence>
<dbReference type="RefSeq" id="WP_308348497.1">
    <property type="nucleotide sequence ID" value="NZ_CP129971.1"/>
</dbReference>
<accession>A0AA51NAC8</accession>
<dbReference type="EMBL" id="CP129971">
    <property type="protein sequence ID" value="WMN11379.1"/>
    <property type="molecule type" value="Genomic_DNA"/>
</dbReference>
<keyword evidence="3" id="KW-1185">Reference proteome</keyword>
<evidence type="ECO:0000256" key="1">
    <source>
        <dbReference type="SAM" id="Coils"/>
    </source>
</evidence>
<keyword evidence="1" id="KW-0175">Coiled coil</keyword>
<name>A0AA51NAC8_9BACT</name>